<dbReference type="HAMAP" id="MF_04110">
    <property type="entry name" value="ENDOLYSIN_T4"/>
    <property type="match status" value="1"/>
</dbReference>
<dbReference type="EC" id="3.2.1.17" evidence="7"/>
<sequence>MKTRTFSTLAAAGLLCAVAVSFANGVPYHKNQMSPIALADVPTPAVKPDPSLIPRDVASLEVNEAAIELIMTNEGLELEPYKFNGAWYIGYGHGRTAKPGMQITPEDALTLLREDLRAFEDDVRRLVKVPLTENQFSALVSFVYNCGEGTFARSSILRHINNGDMDKAADALMLYTKAQIGEEKRELRSLVKRRQGERRIFLGQPQLDKTLRT</sequence>
<organism evidence="9 10">
    <name type="scientific">Aquisalinus luteolus</name>
    <dbReference type="NCBI Taxonomy" id="1566827"/>
    <lineage>
        <taxon>Bacteria</taxon>
        <taxon>Pseudomonadati</taxon>
        <taxon>Pseudomonadota</taxon>
        <taxon>Alphaproteobacteria</taxon>
        <taxon>Parvularculales</taxon>
        <taxon>Parvularculaceae</taxon>
        <taxon>Aquisalinus</taxon>
    </lineage>
</organism>
<dbReference type="SUPFAM" id="SSF53955">
    <property type="entry name" value="Lysozyme-like"/>
    <property type="match status" value="1"/>
</dbReference>
<dbReference type="RefSeq" id="WP_166426587.1">
    <property type="nucleotide sequence ID" value="NZ_BMGZ01000004.1"/>
</dbReference>
<keyword evidence="10" id="KW-1185">Reference proteome</keyword>
<evidence type="ECO:0000256" key="4">
    <source>
        <dbReference type="ARBA" id="ARBA00022801"/>
    </source>
</evidence>
<dbReference type="InterPro" id="IPR002196">
    <property type="entry name" value="Glyco_hydro_24"/>
</dbReference>
<dbReference type="Pfam" id="PF00959">
    <property type="entry name" value="Phage_lysozyme"/>
    <property type="match status" value="1"/>
</dbReference>
<keyword evidence="8" id="KW-0732">Signal</keyword>
<keyword evidence="5" id="KW-1035">Host cytoplasm</keyword>
<dbReference type="PANTHER" id="PTHR38107:SF3">
    <property type="entry name" value="LYSOZYME RRRD-RELATED"/>
    <property type="match status" value="1"/>
</dbReference>
<evidence type="ECO:0000256" key="8">
    <source>
        <dbReference type="SAM" id="SignalP"/>
    </source>
</evidence>
<dbReference type="InterPro" id="IPR051018">
    <property type="entry name" value="Bacteriophage_GH24"/>
</dbReference>
<evidence type="ECO:0000313" key="9">
    <source>
        <dbReference type="EMBL" id="NHK29355.1"/>
    </source>
</evidence>
<dbReference type="PANTHER" id="PTHR38107">
    <property type="match status" value="1"/>
</dbReference>
<keyword evidence="2 7" id="KW-0929">Antimicrobial</keyword>
<dbReference type="InterPro" id="IPR023347">
    <property type="entry name" value="Lysozyme_dom_sf"/>
</dbReference>
<dbReference type="Gene3D" id="1.10.530.40">
    <property type="match status" value="1"/>
</dbReference>
<name>A0ABX0HMS9_9PROT</name>
<evidence type="ECO:0000256" key="2">
    <source>
        <dbReference type="ARBA" id="ARBA00022529"/>
    </source>
</evidence>
<dbReference type="Proteomes" id="UP000818603">
    <property type="component" value="Unassembled WGS sequence"/>
</dbReference>
<evidence type="ECO:0000256" key="3">
    <source>
        <dbReference type="ARBA" id="ARBA00022638"/>
    </source>
</evidence>
<dbReference type="EMBL" id="VCJR02000004">
    <property type="protein sequence ID" value="NHK29355.1"/>
    <property type="molecule type" value="Genomic_DNA"/>
</dbReference>
<proteinExistence type="inferred from homology"/>
<protein>
    <recommendedName>
        <fullName evidence="7">Lysozyme</fullName>
        <ecNumber evidence="7">3.2.1.17</ecNumber>
    </recommendedName>
</protein>
<dbReference type="CDD" id="cd00737">
    <property type="entry name" value="lyz_endolysin_autolysin"/>
    <property type="match status" value="1"/>
</dbReference>
<keyword evidence="3 7" id="KW-0081">Bacteriolytic enzyme</keyword>
<comment type="caution">
    <text evidence="9">The sequence shown here is derived from an EMBL/GenBank/DDBJ whole genome shotgun (WGS) entry which is preliminary data.</text>
</comment>
<evidence type="ECO:0000313" key="10">
    <source>
        <dbReference type="Proteomes" id="UP000818603"/>
    </source>
</evidence>
<keyword evidence="6 7" id="KW-0326">Glycosidase</keyword>
<feature type="chain" id="PRO_5045263687" description="Lysozyme" evidence="8">
    <location>
        <begin position="24"/>
        <end position="213"/>
    </location>
</feature>
<feature type="signal peptide" evidence="8">
    <location>
        <begin position="1"/>
        <end position="23"/>
    </location>
</feature>
<comment type="catalytic activity">
    <reaction evidence="1 7">
        <text>Hydrolysis of (1-&gt;4)-beta-linkages between N-acetylmuramic acid and N-acetyl-D-glucosamine residues in a peptidoglycan and between N-acetyl-D-glucosamine residues in chitodextrins.</text>
        <dbReference type="EC" id="3.2.1.17"/>
    </reaction>
</comment>
<evidence type="ECO:0000256" key="5">
    <source>
        <dbReference type="ARBA" id="ARBA00023200"/>
    </source>
</evidence>
<dbReference type="InterPro" id="IPR034690">
    <property type="entry name" value="Endolysin_T4_type"/>
</dbReference>
<dbReference type="InterPro" id="IPR023346">
    <property type="entry name" value="Lysozyme-like_dom_sf"/>
</dbReference>
<accession>A0ABX0HMS9</accession>
<dbReference type="InterPro" id="IPR033907">
    <property type="entry name" value="Endolysin_autolysin"/>
</dbReference>
<reference evidence="9 10" key="1">
    <citation type="submission" date="2020-02" db="EMBL/GenBank/DDBJ databases">
        <title>Genome sequence of Parvularcula flava strain NH6-79.</title>
        <authorList>
            <person name="Abdul Karim M.H."/>
            <person name="Lam M.Q."/>
            <person name="Chen S.J."/>
            <person name="Yahya A."/>
            <person name="Shahir S."/>
            <person name="Shamsir M.S."/>
            <person name="Chong C.S."/>
        </authorList>
    </citation>
    <scope>NUCLEOTIDE SEQUENCE [LARGE SCALE GENOMIC DNA]</scope>
    <source>
        <strain evidence="9 10">NH6-79</strain>
    </source>
</reference>
<evidence type="ECO:0000256" key="7">
    <source>
        <dbReference type="RuleBase" id="RU003788"/>
    </source>
</evidence>
<evidence type="ECO:0000256" key="6">
    <source>
        <dbReference type="ARBA" id="ARBA00023295"/>
    </source>
</evidence>
<keyword evidence="4 7" id="KW-0378">Hydrolase</keyword>
<evidence type="ECO:0000256" key="1">
    <source>
        <dbReference type="ARBA" id="ARBA00000632"/>
    </source>
</evidence>
<comment type="similarity">
    <text evidence="7">Belongs to the glycosyl hydrolase 24 family.</text>
</comment>
<gene>
    <name evidence="9" type="ORF">FF098_015665</name>
</gene>